<dbReference type="HOGENOM" id="CLU_060967_1_0_6"/>
<evidence type="ECO:0000313" key="3">
    <source>
        <dbReference type="EMBL" id="AAW74240.1"/>
    </source>
</evidence>
<dbReference type="InterPro" id="IPR001254">
    <property type="entry name" value="Trypsin_dom"/>
</dbReference>
<dbReference type="GO" id="GO:0006508">
    <property type="term" value="P:proteolysis"/>
    <property type="evidence" value="ECO:0007669"/>
    <property type="project" value="InterPro"/>
</dbReference>
<dbReference type="InterPro" id="IPR043504">
    <property type="entry name" value="Peptidase_S1_PA_chymotrypsin"/>
</dbReference>
<evidence type="ECO:0000256" key="1">
    <source>
        <dbReference type="SAM" id="MobiDB-lite"/>
    </source>
</evidence>
<dbReference type="KEGG" id="xoo:XOO0986"/>
<dbReference type="Proteomes" id="UP000006735">
    <property type="component" value="Chromosome"/>
</dbReference>
<dbReference type="EMBL" id="AE013598">
    <property type="protein sequence ID" value="AAW74240.1"/>
    <property type="molecule type" value="Genomic_DNA"/>
</dbReference>
<dbReference type="GO" id="GO:0004252">
    <property type="term" value="F:serine-type endopeptidase activity"/>
    <property type="evidence" value="ECO:0007669"/>
    <property type="project" value="InterPro"/>
</dbReference>
<dbReference type="InterPro" id="IPR009003">
    <property type="entry name" value="Peptidase_S1_PA"/>
</dbReference>
<name>Q5H481_XANOR</name>
<organism evidence="3 4">
    <name type="scientific">Xanthomonas oryzae pv. oryzae (strain KACC10331 / KXO85)</name>
    <dbReference type="NCBI Taxonomy" id="291331"/>
    <lineage>
        <taxon>Bacteria</taxon>
        <taxon>Pseudomonadati</taxon>
        <taxon>Pseudomonadota</taxon>
        <taxon>Gammaproteobacteria</taxon>
        <taxon>Lysobacterales</taxon>
        <taxon>Lysobacteraceae</taxon>
        <taxon>Xanthomonas</taxon>
    </lineage>
</organism>
<keyword evidence="4" id="KW-1185">Reference proteome</keyword>
<dbReference type="AlphaFoldDB" id="Q5H481"/>
<gene>
    <name evidence="3" type="ordered locus">XOO0986</name>
</gene>
<accession>Q5H481</accession>
<dbReference type="Pfam" id="PF00089">
    <property type="entry name" value="Trypsin"/>
    <property type="match status" value="1"/>
</dbReference>
<dbReference type="SUPFAM" id="SSF50494">
    <property type="entry name" value="Trypsin-like serine proteases"/>
    <property type="match status" value="1"/>
</dbReference>
<evidence type="ECO:0000313" key="4">
    <source>
        <dbReference type="Proteomes" id="UP000006735"/>
    </source>
</evidence>
<protein>
    <recommendedName>
        <fullName evidence="2">Peptidase S1 domain-containing protein</fullName>
    </recommendedName>
</protein>
<proteinExistence type="predicted"/>
<dbReference type="Gene3D" id="2.40.10.10">
    <property type="entry name" value="Trypsin-like serine proteases"/>
    <property type="match status" value="2"/>
</dbReference>
<feature type="domain" description="Peptidase S1" evidence="2">
    <location>
        <begin position="293"/>
        <end position="345"/>
    </location>
</feature>
<reference evidence="3 4" key="1">
    <citation type="journal article" date="2005" name="Nucleic Acids Res.">
        <title>The genome sequence of Xanthomonas oryzae pathovar oryzae KACC10331, the bacterial blight pathogen of rice.</title>
        <authorList>
            <person name="Lee B.M."/>
            <person name="Park Y.J."/>
            <person name="Park D.S."/>
            <person name="Kang H.W."/>
            <person name="Kim J.G."/>
            <person name="Song E.S."/>
            <person name="Park I.C."/>
            <person name="Yoon U.H."/>
            <person name="Hahn J.H."/>
            <person name="Koo B.S."/>
            <person name="Lee G.B."/>
            <person name="Kim H."/>
            <person name="Park H.S."/>
            <person name="Yoon K.O."/>
            <person name="Kim J.H."/>
            <person name="Jung C.H."/>
            <person name="Koh N.H."/>
            <person name="Seo J.S."/>
            <person name="Go S.J."/>
        </authorList>
    </citation>
    <scope>NUCLEOTIDE SEQUENCE [LARGE SCALE GENOMIC DNA]</scope>
    <source>
        <strain evidence="4">KACC10331 / KXO85</strain>
    </source>
</reference>
<evidence type="ECO:0000259" key="2">
    <source>
        <dbReference type="Pfam" id="PF00089"/>
    </source>
</evidence>
<feature type="region of interest" description="Disordered" evidence="1">
    <location>
        <begin position="362"/>
        <end position="383"/>
    </location>
</feature>
<sequence>MTRQYLPRQADVSTHHRYAPAMDRAAALQSSAQDTWIQNAHRSLLRRGPQQRCQSELNSPIYKKRVHSSCKALLSQIPNTPDRTRSLMKTLQLQKGAACLAIAIATTLACSAAMAQVDPRNPERDALPVISGSKVGVNTGSCTAGAVVVPRNFLWRLTPYQNATRWLVLAKHCSLLGGTVYSRELPIGIVEWQSAASDLELVRVPPEPNPAYTWCQAHQNSGAAICNPYLQYRPRAHNRVFMPRGGREARVPVAGWSNAPDGQFCTSGWRTGVRCVWRGMSLGPGIAQPNYDHISAADGSEFVSLDGGDSGGPVVTYDMHLIGIISSSDERTRSILFYTPMSQVLQELHDYTLAPINTSDENTGWELAPADDDAGATQRQDHG</sequence>
<dbReference type="STRING" id="291331.XOO0986"/>